<dbReference type="GO" id="GO:0009055">
    <property type="term" value="F:electron transfer activity"/>
    <property type="evidence" value="ECO:0007669"/>
    <property type="project" value="InterPro"/>
</dbReference>
<evidence type="ECO:0000259" key="6">
    <source>
        <dbReference type="PROSITE" id="PS51007"/>
    </source>
</evidence>
<dbReference type="RefSeq" id="WP_148591754.1">
    <property type="nucleotide sequence ID" value="NZ_CP042997.1"/>
</dbReference>
<keyword evidence="3" id="KW-1015">Disulfide bond</keyword>
<dbReference type="OrthoDB" id="9788721at2"/>
<dbReference type="Proteomes" id="UP000324233">
    <property type="component" value="Chromosome"/>
</dbReference>
<evidence type="ECO:0000256" key="4">
    <source>
        <dbReference type="PROSITE-ProRule" id="PRU00433"/>
    </source>
</evidence>
<evidence type="ECO:0000313" key="8">
    <source>
        <dbReference type="Proteomes" id="UP000324233"/>
    </source>
</evidence>
<evidence type="ECO:0000256" key="2">
    <source>
        <dbReference type="ARBA" id="ARBA00023004"/>
    </source>
</evidence>
<keyword evidence="4" id="KW-0349">Heme</keyword>
<dbReference type="InterPro" id="IPR008977">
    <property type="entry name" value="PHM/PNGase_F_dom_sf"/>
</dbReference>
<reference evidence="7 8" key="1">
    <citation type="submission" date="2019-08" db="EMBL/GenBank/DDBJ databases">
        <title>Deep-cultivation of Planctomycetes and their phenomic and genomic characterization uncovers novel biology.</title>
        <authorList>
            <person name="Wiegand S."/>
            <person name="Jogler M."/>
            <person name="Boedeker C."/>
            <person name="Pinto D."/>
            <person name="Vollmers J."/>
            <person name="Rivas-Marin E."/>
            <person name="Kohn T."/>
            <person name="Peeters S.H."/>
            <person name="Heuer A."/>
            <person name="Rast P."/>
            <person name="Oberbeckmann S."/>
            <person name="Bunk B."/>
            <person name="Jeske O."/>
            <person name="Meyerdierks A."/>
            <person name="Storesund J.E."/>
            <person name="Kallscheuer N."/>
            <person name="Luecker S."/>
            <person name="Lage O.M."/>
            <person name="Pohl T."/>
            <person name="Merkel B.J."/>
            <person name="Hornburger P."/>
            <person name="Mueller R.-W."/>
            <person name="Bruemmer F."/>
            <person name="Labrenz M."/>
            <person name="Spormann A.M."/>
            <person name="Op den Camp H."/>
            <person name="Overmann J."/>
            <person name="Amann R."/>
            <person name="Jetten M.S.M."/>
            <person name="Mascher T."/>
            <person name="Medema M.H."/>
            <person name="Devos D.P."/>
            <person name="Kaster A.-K."/>
            <person name="Ovreas L."/>
            <person name="Rohde M."/>
            <person name="Galperin M.Y."/>
            <person name="Jogler C."/>
        </authorList>
    </citation>
    <scope>NUCLEOTIDE SEQUENCE [LARGE SCALE GENOMIC DNA]</scope>
    <source>
        <strain evidence="7 8">OJF2</strain>
    </source>
</reference>
<keyword evidence="1 4" id="KW-0479">Metal-binding</keyword>
<accession>A0A5B9VWP1</accession>
<sequence>MIHGDSRGGRSPRGGWSLALLACLMIAAPRGLAAGAGRGEGGPDERKGGAGTTPTYTKDILPILQKSCMNCHRSRQVGPFSLETYEQAKKRADDIAAVAGDRSMPPWQPKAGKGPRLKHDPSLTAADVAKLEAWADAGAPRGEEKDSPSPVTFAEGWTLGTPDMVLEMAEPYQVPASGPDIYRCFVIPTNLRRDITISAVEYQPGNRKVVHHAMAFLDTAGGGRERDANDPGPGYTSYSNAGVPVEGDLGGWAAGNTVHHLPDGIGRPVPAYSDVLLQVHYHPSGKVESDRTRIGLYFCKKPVRQMLHWANATNDKFRLPAGQADVEVKATWNVPVDVEALAVTPHMHQLGRSFRMFAVFPGGRTQDLLHIESWDPNWQNTYYFDKPISLPRGSSVKIVAHFDNSAHPRNPHSPPKAVGWGPEVGDEMLVGYIGVVKKGQDLTRPGEKDDLYDILVRQYVRKLLREQSAKSAR</sequence>
<dbReference type="GO" id="GO:0020037">
    <property type="term" value="F:heme binding"/>
    <property type="evidence" value="ECO:0007669"/>
    <property type="project" value="InterPro"/>
</dbReference>
<organism evidence="7 8">
    <name type="scientific">Aquisphaera giovannonii</name>
    <dbReference type="NCBI Taxonomy" id="406548"/>
    <lineage>
        <taxon>Bacteria</taxon>
        <taxon>Pseudomonadati</taxon>
        <taxon>Planctomycetota</taxon>
        <taxon>Planctomycetia</taxon>
        <taxon>Isosphaerales</taxon>
        <taxon>Isosphaeraceae</taxon>
        <taxon>Aquisphaera</taxon>
    </lineage>
</organism>
<keyword evidence="8" id="KW-1185">Reference proteome</keyword>
<dbReference type="AlphaFoldDB" id="A0A5B9VWP1"/>
<dbReference type="InterPro" id="IPR014784">
    <property type="entry name" value="Cu2_ascorb_mOase-like_C"/>
</dbReference>
<dbReference type="Gene3D" id="2.60.120.310">
    <property type="entry name" value="Copper type II, ascorbate-dependent monooxygenase, N-terminal domain"/>
    <property type="match status" value="1"/>
</dbReference>
<dbReference type="PROSITE" id="PS51007">
    <property type="entry name" value="CYTC"/>
    <property type="match status" value="1"/>
</dbReference>
<feature type="domain" description="Cytochrome c" evidence="6">
    <location>
        <begin position="43"/>
        <end position="139"/>
    </location>
</feature>
<name>A0A5B9VWP1_9BACT</name>
<feature type="region of interest" description="Disordered" evidence="5">
    <location>
        <begin position="35"/>
        <end position="56"/>
    </location>
</feature>
<dbReference type="GO" id="GO:0005507">
    <property type="term" value="F:copper ion binding"/>
    <property type="evidence" value="ECO:0007669"/>
    <property type="project" value="InterPro"/>
</dbReference>
<dbReference type="InterPro" id="IPR009056">
    <property type="entry name" value="Cyt_c-like_dom"/>
</dbReference>
<dbReference type="GO" id="GO:0016715">
    <property type="term" value="F:oxidoreductase activity, acting on paired donors, with incorporation or reduction of molecular oxygen, reduced ascorbate as one donor, and incorporation of one atom of oxygen"/>
    <property type="evidence" value="ECO:0007669"/>
    <property type="project" value="InterPro"/>
</dbReference>
<evidence type="ECO:0000256" key="5">
    <source>
        <dbReference type="SAM" id="MobiDB-lite"/>
    </source>
</evidence>
<dbReference type="KEGG" id="agv:OJF2_09860"/>
<dbReference type="Gene3D" id="2.60.120.230">
    <property type="match status" value="1"/>
</dbReference>
<proteinExistence type="predicted"/>
<evidence type="ECO:0000256" key="3">
    <source>
        <dbReference type="ARBA" id="ARBA00023157"/>
    </source>
</evidence>
<evidence type="ECO:0000313" key="7">
    <source>
        <dbReference type="EMBL" id="QEH32509.1"/>
    </source>
</evidence>
<dbReference type="EMBL" id="CP042997">
    <property type="protein sequence ID" value="QEH32509.1"/>
    <property type="molecule type" value="Genomic_DNA"/>
</dbReference>
<dbReference type="InterPro" id="IPR036939">
    <property type="entry name" value="Cu2_ascorb_mOase_N_sf"/>
</dbReference>
<protein>
    <recommendedName>
        <fullName evidence="6">Cytochrome c domain-containing protein</fullName>
    </recommendedName>
</protein>
<dbReference type="SUPFAM" id="SSF49742">
    <property type="entry name" value="PHM/PNGase F"/>
    <property type="match status" value="2"/>
</dbReference>
<gene>
    <name evidence="7" type="ORF">OJF2_09860</name>
</gene>
<keyword evidence="2 4" id="KW-0408">Iron</keyword>
<evidence type="ECO:0000256" key="1">
    <source>
        <dbReference type="ARBA" id="ARBA00022723"/>
    </source>
</evidence>